<protein>
    <submittedName>
        <fullName evidence="1">Uncharacterized protein</fullName>
    </submittedName>
</protein>
<reference evidence="1 2" key="1">
    <citation type="submission" date="2024-01" db="EMBL/GenBank/DDBJ databases">
        <title>Novel lytic viruses for Xanthomonas sp. and Stenotrophomonas maltophilia.</title>
        <authorList>
            <person name="Petrzik K."/>
            <person name="Brazdova S."/>
            <person name="Sovova L."/>
            <person name="Neoralova M."/>
        </authorList>
    </citation>
    <scope>NUCLEOTIDE SEQUENCE [LARGE SCALE GENOMIC DNA]</scope>
</reference>
<dbReference type="EMBL" id="PP079417">
    <property type="protein sequence ID" value="WWO60383.1"/>
    <property type="molecule type" value="Genomic_DNA"/>
</dbReference>
<keyword evidence="2" id="KW-1185">Reference proteome</keyword>
<evidence type="ECO:0000313" key="1">
    <source>
        <dbReference type="EMBL" id="WWO60383.1"/>
    </source>
</evidence>
<dbReference type="Proteomes" id="UP001362029">
    <property type="component" value="Segment"/>
</dbReference>
<evidence type="ECO:0000313" key="2">
    <source>
        <dbReference type="Proteomes" id="UP001362029"/>
    </source>
</evidence>
<accession>A0ABZ2GVZ8</accession>
<proteinExistence type="predicted"/>
<sequence>MTTMKTNDGSQYVLVLTKEQAELLGTLRFSHVAGDSPLYAVLRDLPNKAGARFRTDRDPATEKPIFHELIPAPAYGLRRGELLTQPMARPSGGKSMLGADLALLEVLVLASLMSGAPIPPPRTVTGRMRLSDVPMPDNLRRPLPDVLMDDQTARHVALTPEAQPKKWIVQYLEHGDHWVSCVGNGALANSIYTSRNEAYRQMRARIRRYGTDPRNYRVVPSTTPGGKERDRGYYTVEFFTKIGRPMGWNTSTMQFLRDTFPSADGARLAINTHVAIADRHRYRVKWHPSRT</sequence>
<organism evidence="1 2">
    <name type="scientific">Stenotrophomonas phage SB5</name>
    <dbReference type="NCBI Taxonomy" id="3117469"/>
    <lineage>
        <taxon>Viruses</taxon>
        <taxon>Duplodnaviria</taxon>
        <taxon>Heunggongvirae</taxon>
        <taxon>Uroviricota</taxon>
        <taxon>Caudoviricetes</taxon>
        <taxon>Autographivirales</taxon>
        <taxon>Autonotataviridae</taxon>
        <taxon>Gujervirinae</taxon>
        <taxon>Pradovirus</taxon>
        <taxon>Pradovirus SB5</taxon>
    </lineage>
</organism>
<name>A0ABZ2GVZ8_9CAUD</name>